<comment type="caution">
    <text evidence="1">The sequence shown here is derived from an EMBL/GenBank/DDBJ whole genome shotgun (WGS) entry which is preliminary data.</text>
</comment>
<dbReference type="RefSeq" id="WP_347308814.1">
    <property type="nucleotide sequence ID" value="NZ_JBAJEX010000009.1"/>
</dbReference>
<accession>A0ABV0EJH7</accession>
<proteinExistence type="predicted"/>
<evidence type="ECO:0008006" key="3">
    <source>
        <dbReference type="Google" id="ProtNLM"/>
    </source>
</evidence>
<sequence length="187" mass="20903">MPLVFYDEAEMIRVDLASLEYAVDLVERTGLRIHCNMEYSTFVLAPLLICERIRSGIVIELVERHEIFGKSDIHSWIAEAAAKIRSRGGLIAMDDVTPTALERELIKTLRPDIIKVENRDALAEIRNAVKGTPVIAERIETGRHAELARKLGAREIQGFWCDRQAQAHAGNWMDAHASLAKLASSSS</sequence>
<keyword evidence="2" id="KW-1185">Reference proteome</keyword>
<dbReference type="EMBL" id="JBAJEX010000009">
    <property type="protein sequence ID" value="MEO1767703.1"/>
    <property type="molecule type" value="Genomic_DNA"/>
</dbReference>
<protein>
    <recommendedName>
        <fullName evidence="3">EAL domain-containing protein</fullName>
    </recommendedName>
</protein>
<name>A0ABV0EJH7_9BURK</name>
<evidence type="ECO:0000313" key="1">
    <source>
        <dbReference type="EMBL" id="MEO1767703.1"/>
    </source>
</evidence>
<dbReference type="Gene3D" id="3.20.20.450">
    <property type="entry name" value="EAL domain"/>
    <property type="match status" value="1"/>
</dbReference>
<dbReference type="SUPFAM" id="SSF141868">
    <property type="entry name" value="EAL domain-like"/>
    <property type="match status" value="1"/>
</dbReference>
<gene>
    <name evidence="1" type="ORF">V6E02_10820</name>
</gene>
<dbReference type="InterPro" id="IPR035919">
    <property type="entry name" value="EAL_sf"/>
</dbReference>
<organism evidence="1 2">
    <name type="scientific">Thiobacter aerophilum</name>
    <dbReference type="NCBI Taxonomy" id="3121275"/>
    <lineage>
        <taxon>Bacteria</taxon>
        <taxon>Pseudomonadati</taxon>
        <taxon>Pseudomonadota</taxon>
        <taxon>Betaproteobacteria</taxon>
        <taxon>Burkholderiales</taxon>
        <taxon>Thiobacteraceae</taxon>
        <taxon>Thiobacter</taxon>
    </lineage>
</organism>
<reference evidence="1 2" key="1">
    <citation type="submission" date="2024-02" db="EMBL/GenBank/DDBJ databases">
        <title>New thermophilic sulfur-oxidizing bacteria from a hot springs of the Uzon caldera (Kamchatka, Russia).</title>
        <authorList>
            <person name="Dukat A.M."/>
            <person name="Elcheninov A.G."/>
            <person name="Frolov E.N."/>
        </authorList>
    </citation>
    <scope>NUCLEOTIDE SEQUENCE [LARGE SCALE GENOMIC DNA]</scope>
    <source>
        <strain evidence="1 2">AK1</strain>
    </source>
</reference>
<dbReference type="Proteomes" id="UP001482231">
    <property type="component" value="Unassembled WGS sequence"/>
</dbReference>
<evidence type="ECO:0000313" key="2">
    <source>
        <dbReference type="Proteomes" id="UP001482231"/>
    </source>
</evidence>